<dbReference type="NCBIfam" id="TIGR02385">
    <property type="entry name" value="RelE_StbE"/>
    <property type="match status" value="1"/>
</dbReference>
<evidence type="ECO:0000256" key="1">
    <source>
        <dbReference type="ARBA" id="ARBA00022649"/>
    </source>
</evidence>
<dbReference type="InterPro" id="IPR007712">
    <property type="entry name" value="RelE/ParE_toxin"/>
</dbReference>
<dbReference type="GO" id="GO:0004521">
    <property type="term" value="F:RNA endonuclease activity"/>
    <property type="evidence" value="ECO:0007669"/>
    <property type="project" value="TreeGrafter"/>
</dbReference>
<dbReference type="PANTHER" id="PTHR40588:SF1">
    <property type="entry name" value="MRNA INTERFERASE TOXIN YAFQ"/>
    <property type="match status" value="1"/>
</dbReference>
<protein>
    <submittedName>
        <fullName evidence="2">Type II toxin-antitoxin system YafQ family toxin</fullName>
    </submittedName>
</protein>
<evidence type="ECO:0000313" key="2">
    <source>
        <dbReference type="EMBL" id="RGJ06138.1"/>
    </source>
</evidence>
<dbReference type="SUPFAM" id="SSF143011">
    <property type="entry name" value="RelE-like"/>
    <property type="match status" value="1"/>
</dbReference>
<dbReference type="Gene3D" id="3.30.2310.20">
    <property type="entry name" value="RelE-like"/>
    <property type="match status" value="1"/>
</dbReference>
<accession>A0A374PC78</accession>
<dbReference type="GO" id="GO:0006415">
    <property type="term" value="P:translational termination"/>
    <property type="evidence" value="ECO:0007669"/>
    <property type="project" value="TreeGrafter"/>
</dbReference>
<comment type="caution">
    <text evidence="2">The sequence shown here is derived from an EMBL/GenBank/DDBJ whole genome shotgun (WGS) entry which is preliminary data.</text>
</comment>
<dbReference type="InterPro" id="IPR004386">
    <property type="entry name" value="Toxin_YafQ-like"/>
</dbReference>
<reference evidence="2 3" key="1">
    <citation type="submission" date="2018-08" db="EMBL/GenBank/DDBJ databases">
        <title>A genome reference for cultivated species of the human gut microbiota.</title>
        <authorList>
            <person name="Zou Y."/>
            <person name="Xue W."/>
            <person name="Luo G."/>
        </authorList>
    </citation>
    <scope>NUCLEOTIDE SEQUENCE [LARGE SCALE GENOMIC DNA]</scope>
    <source>
        <strain evidence="2 3">TM09-12</strain>
    </source>
</reference>
<keyword evidence="1" id="KW-1277">Toxin-antitoxin system</keyword>
<name>A0A374PC78_9FIRM</name>
<organism evidence="2 3">
    <name type="scientific">Hungatella hathewayi</name>
    <dbReference type="NCBI Taxonomy" id="154046"/>
    <lineage>
        <taxon>Bacteria</taxon>
        <taxon>Bacillati</taxon>
        <taxon>Bacillota</taxon>
        <taxon>Clostridia</taxon>
        <taxon>Lachnospirales</taxon>
        <taxon>Lachnospiraceae</taxon>
        <taxon>Hungatella</taxon>
    </lineage>
</organism>
<dbReference type="EMBL" id="QSON01000003">
    <property type="protein sequence ID" value="RGJ06138.1"/>
    <property type="molecule type" value="Genomic_DNA"/>
</dbReference>
<dbReference type="GO" id="GO:0006402">
    <property type="term" value="P:mRNA catabolic process"/>
    <property type="evidence" value="ECO:0007669"/>
    <property type="project" value="TreeGrafter"/>
</dbReference>
<gene>
    <name evidence="2" type="ORF">DXD79_09125</name>
</gene>
<proteinExistence type="predicted"/>
<sequence>MLKVEYQGQFKKDYKLAVKRGCNLKLLADVITMLVNEKPLPPKYKDHSLADSRNYKRMRACRIQPDWLLVWRPEPFWFRALLLFLLSLKHSLRASAAGSCFLHNMYIQ</sequence>
<dbReference type="PANTHER" id="PTHR40588">
    <property type="entry name" value="MRNA INTERFERASE TOXIN YAFQ"/>
    <property type="match status" value="1"/>
</dbReference>
<evidence type="ECO:0000313" key="3">
    <source>
        <dbReference type="Proteomes" id="UP000263014"/>
    </source>
</evidence>
<dbReference type="Proteomes" id="UP000263014">
    <property type="component" value="Unassembled WGS sequence"/>
</dbReference>
<dbReference type="Pfam" id="PF15738">
    <property type="entry name" value="YafQ_toxin"/>
    <property type="match status" value="1"/>
</dbReference>
<dbReference type="InterPro" id="IPR035093">
    <property type="entry name" value="RelE/ParE_toxin_dom_sf"/>
</dbReference>
<dbReference type="AlphaFoldDB" id="A0A374PC78"/>
<dbReference type="RefSeq" id="WP_117622116.1">
    <property type="nucleotide sequence ID" value="NZ_QSON01000003.1"/>
</dbReference>